<proteinExistence type="predicted"/>
<dbReference type="InterPro" id="IPR029756">
    <property type="entry name" value="MTH1187/YkoF-like"/>
</dbReference>
<evidence type="ECO:0008006" key="3">
    <source>
        <dbReference type="Google" id="ProtNLM"/>
    </source>
</evidence>
<gene>
    <name evidence="1" type="ORF">QWI16_03580</name>
</gene>
<sequence length="87" mass="9686">MKLTAEISMYPFNGDYIPPIKGFIEWLNQQEGLLIATKPTCTLVTGDYDRVMAVLTHGMRYSVQTWGKAVFVTKFLPGFEALPEAGA</sequence>
<name>A0ABT8TAU9_9GAMM</name>
<comment type="caution">
    <text evidence="1">The sequence shown here is derived from an EMBL/GenBank/DDBJ whole genome shotgun (WGS) entry which is preliminary data.</text>
</comment>
<dbReference type="EMBL" id="JAULRT010000034">
    <property type="protein sequence ID" value="MDO3381239.1"/>
    <property type="molecule type" value="Genomic_DNA"/>
</dbReference>
<protein>
    <recommendedName>
        <fullName evidence="3">Thiamin/hydroxymethyl pyrimidine-binding YkoF putative domain-containing protein</fullName>
    </recommendedName>
</protein>
<reference evidence="1" key="1">
    <citation type="submission" date="2023-07" db="EMBL/GenBank/DDBJ databases">
        <title>Gilvimarinus algae sp. nov., isolated from the surface of Kelp.</title>
        <authorList>
            <person name="Sun Y.Y."/>
            <person name="Gong Y."/>
            <person name="Du Z.J."/>
        </authorList>
    </citation>
    <scope>NUCLEOTIDE SEQUENCE</scope>
    <source>
        <strain evidence="1">SDUM040014</strain>
    </source>
</reference>
<dbReference type="SUPFAM" id="SSF89957">
    <property type="entry name" value="MTH1187/YkoF-like"/>
    <property type="match status" value="1"/>
</dbReference>
<dbReference type="Gene3D" id="3.30.70.930">
    <property type="match status" value="1"/>
</dbReference>
<organism evidence="1 2">
    <name type="scientific">Gilvimarinus algae</name>
    <dbReference type="NCBI Taxonomy" id="3058037"/>
    <lineage>
        <taxon>Bacteria</taxon>
        <taxon>Pseudomonadati</taxon>
        <taxon>Pseudomonadota</taxon>
        <taxon>Gammaproteobacteria</taxon>
        <taxon>Cellvibrionales</taxon>
        <taxon>Cellvibrionaceae</taxon>
        <taxon>Gilvimarinus</taxon>
    </lineage>
</organism>
<dbReference type="Proteomes" id="UP001168380">
    <property type="component" value="Unassembled WGS sequence"/>
</dbReference>
<evidence type="ECO:0000313" key="1">
    <source>
        <dbReference type="EMBL" id="MDO3381239.1"/>
    </source>
</evidence>
<keyword evidence="2" id="KW-1185">Reference proteome</keyword>
<accession>A0ABT8TAU9</accession>
<evidence type="ECO:0000313" key="2">
    <source>
        <dbReference type="Proteomes" id="UP001168380"/>
    </source>
</evidence>
<dbReference type="RefSeq" id="WP_302711368.1">
    <property type="nucleotide sequence ID" value="NZ_JAULRT010000034.1"/>
</dbReference>